<evidence type="ECO:0000256" key="4">
    <source>
        <dbReference type="PIRSR" id="PIRSR601613-1"/>
    </source>
</evidence>
<protein>
    <submittedName>
        <fullName evidence="7">Monoamine oxidase</fullName>
    </submittedName>
</protein>
<dbReference type="PANTHER" id="PTHR43563:SF1">
    <property type="entry name" value="AMINE OXIDASE [FLAVIN-CONTAINING] B"/>
    <property type="match status" value="1"/>
</dbReference>
<dbReference type="Proteomes" id="UP000218810">
    <property type="component" value="Unassembled WGS sequence"/>
</dbReference>
<comment type="similarity">
    <text evidence="2">Belongs to the flavin monoamine oxidase family.</text>
</comment>
<dbReference type="OrthoDB" id="337830at2"/>
<feature type="binding site" evidence="4">
    <location>
        <begin position="34"/>
        <end position="35"/>
    </location>
    <ligand>
        <name>FAD</name>
        <dbReference type="ChEBI" id="CHEBI:57692"/>
    </ligand>
</feature>
<evidence type="ECO:0000256" key="3">
    <source>
        <dbReference type="ARBA" id="ARBA00023002"/>
    </source>
</evidence>
<dbReference type="InterPro" id="IPR001613">
    <property type="entry name" value="Flavin_amine_oxidase"/>
</dbReference>
<dbReference type="PRINTS" id="PR00757">
    <property type="entry name" value="AMINEOXDASEF"/>
</dbReference>
<comment type="cofactor">
    <cofactor evidence="1">
        <name>FAD</name>
        <dbReference type="ChEBI" id="CHEBI:57692"/>
    </cofactor>
</comment>
<dbReference type="InterPro" id="IPR002937">
    <property type="entry name" value="Amino_oxidase"/>
</dbReference>
<feature type="binding site" evidence="4">
    <location>
        <position position="441"/>
    </location>
    <ligand>
        <name>FAD</name>
        <dbReference type="ChEBI" id="CHEBI:57692"/>
    </ligand>
</feature>
<dbReference type="RefSeq" id="WP_095718184.1">
    <property type="nucleotide sequence ID" value="NZ_NTGA01000016.1"/>
</dbReference>
<dbReference type="Gene3D" id="3.90.660.10">
    <property type="match status" value="1"/>
</dbReference>
<keyword evidence="8" id="KW-1185">Reference proteome</keyword>
<evidence type="ECO:0000256" key="5">
    <source>
        <dbReference type="SAM" id="MobiDB-lite"/>
    </source>
</evidence>
<dbReference type="SUPFAM" id="SSF51905">
    <property type="entry name" value="FAD/NAD(P)-binding domain"/>
    <property type="match status" value="1"/>
</dbReference>
<sequence>MSAGVDVIVVGAGLAGLTAARRLVEAGRTVRVLEARDRVGGRTLNHVLDDGQVVEAGGQFVGPTQDHVLGLAEELGVQTFPANTLGDTVYVHGSRSRRFRGDIPPDRLALADIALATTRLGRTSGEIDVAAPWEHPDARRLDEQSLATWLRRGAIGSGGVELVEVLLGSAFGAAASETSALSALAYIAGAGDEIHRGSLDRMISVAGGAQESRFVGGSQLISQLMAEELGDDVTLGAPARRIDHHATGVTVTTDAGVFHGDQVIVAVPPHLAAEIEWSPQLPAHQDALFRRMTFGTLMKCEAVYERPFWREDGLSGQGVFRGGGQPVCSMFDNTPPSGSPGILMGFVGGAGWRTWAPRSARQRGGAVLQSFARVVGPAALAPVGYFEKDWTAERWTRGGPTAVLGPGVLTTLGRWRDRPLDSPPSTPHSSPHSRVHWAGAEHSDYWNGYMDGAVRSGQAAARAAIAHSGGLS</sequence>
<gene>
    <name evidence="7" type="ORF">CEY15_09200</name>
</gene>
<evidence type="ECO:0000313" key="8">
    <source>
        <dbReference type="Proteomes" id="UP000218810"/>
    </source>
</evidence>
<proteinExistence type="inferred from homology"/>
<feature type="region of interest" description="Disordered" evidence="5">
    <location>
        <begin position="414"/>
        <end position="435"/>
    </location>
</feature>
<dbReference type="EMBL" id="NTGA01000016">
    <property type="protein sequence ID" value="PAY23220.1"/>
    <property type="molecule type" value="Genomic_DNA"/>
</dbReference>
<evidence type="ECO:0000256" key="2">
    <source>
        <dbReference type="ARBA" id="ARBA00005995"/>
    </source>
</evidence>
<dbReference type="AlphaFoldDB" id="A0A2A2WPV9"/>
<dbReference type="SUPFAM" id="SSF54373">
    <property type="entry name" value="FAD-linked reductases, C-terminal domain"/>
    <property type="match status" value="1"/>
</dbReference>
<evidence type="ECO:0000256" key="1">
    <source>
        <dbReference type="ARBA" id="ARBA00001974"/>
    </source>
</evidence>
<dbReference type="InterPro" id="IPR050703">
    <property type="entry name" value="Flavin_MAO"/>
</dbReference>
<dbReference type="InterPro" id="IPR036188">
    <property type="entry name" value="FAD/NAD-bd_sf"/>
</dbReference>
<dbReference type="GO" id="GO:0016491">
    <property type="term" value="F:oxidoreductase activity"/>
    <property type="evidence" value="ECO:0007669"/>
    <property type="project" value="UniProtKB-KW"/>
</dbReference>
<name>A0A2A2WPV9_9ACTN</name>
<feature type="domain" description="Amine oxidase" evidence="6">
    <location>
        <begin position="14"/>
        <end position="464"/>
    </location>
</feature>
<dbReference type="Pfam" id="PF01593">
    <property type="entry name" value="Amino_oxidase"/>
    <property type="match status" value="1"/>
</dbReference>
<dbReference type="Gene3D" id="1.10.405.10">
    <property type="entry name" value="Guanine Nucleotide Dissociation Inhibitor, domain 1"/>
    <property type="match status" value="1"/>
</dbReference>
<keyword evidence="3" id="KW-0560">Oxidoreductase</keyword>
<organism evidence="7 8">
    <name type="scientific">Dietzia natronolimnaea</name>
    <dbReference type="NCBI Taxonomy" id="161920"/>
    <lineage>
        <taxon>Bacteria</taxon>
        <taxon>Bacillati</taxon>
        <taxon>Actinomycetota</taxon>
        <taxon>Actinomycetes</taxon>
        <taxon>Mycobacteriales</taxon>
        <taxon>Dietziaceae</taxon>
        <taxon>Dietzia</taxon>
    </lineage>
</organism>
<accession>A0A2A2WPV9</accession>
<evidence type="ECO:0000313" key="7">
    <source>
        <dbReference type="EMBL" id="PAY23220.1"/>
    </source>
</evidence>
<comment type="caution">
    <text evidence="7">The sequence shown here is derived from an EMBL/GenBank/DDBJ whole genome shotgun (WGS) entry which is preliminary data.</text>
</comment>
<dbReference type="Gene3D" id="3.50.50.60">
    <property type="entry name" value="FAD/NAD(P)-binding domain"/>
    <property type="match status" value="1"/>
</dbReference>
<evidence type="ECO:0000259" key="6">
    <source>
        <dbReference type="Pfam" id="PF01593"/>
    </source>
</evidence>
<dbReference type="PANTHER" id="PTHR43563">
    <property type="entry name" value="AMINE OXIDASE"/>
    <property type="match status" value="1"/>
</dbReference>
<reference evidence="8" key="1">
    <citation type="submission" date="2017-09" db="EMBL/GenBank/DDBJ databases">
        <authorList>
            <person name="Zhang Y."/>
            <person name="Huang X."/>
            <person name="Liu J."/>
            <person name="Lu L."/>
            <person name="Peng K."/>
        </authorList>
    </citation>
    <scope>NUCLEOTIDE SEQUENCE [LARGE SCALE GENOMIC DNA]</scope>
    <source>
        <strain evidence="8">S-XJ-1</strain>
    </source>
</reference>
<feature type="binding site" evidence="4">
    <location>
        <position position="346"/>
    </location>
    <ligand>
        <name>substrate</name>
    </ligand>
</feature>